<dbReference type="InterPro" id="IPR000725">
    <property type="entry name" value="Olfact_rcpt"/>
</dbReference>
<keyword evidence="8 13" id="KW-0297">G-protein coupled receptor</keyword>
<dbReference type="PROSITE" id="PS50262">
    <property type="entry name" value="G_PROTEIN_RECEP_F1_2"/>
    <property type="match status" value="1"/>
</dbReference>
<evidence type="ECO:0000256" key="11">
    <source>
        <dbReference type="ARBA" id="ARBA00023180"/>
    </source>
</evidence>
<dbReference type="GeneTree" id="ENSGT00940000161454"/>
<dbReference type="PRINTS" id="PR00245">
    <property type="entry name" value="OLFACTORYR"/>
</dbReference>
<proteinExistence type="inferred from homology"/>
<keyword evidence="12 13" id="KW-0807">Transducer</keyword>
<dbReference type="InterPro" id="IPR000276">
    <property type="entry name" value="GPCR_Rhodpsn"/>
</dbReference>
<dbReference type="FunFam" id="1.10.1220.70:FF:000001">
    <property type="entry name" value="Olfactory receptor"/>
    <property type="match status" value="1"/>
</dbReference>
<evidence type="ECO:0000256" key="6">
    <source>
        <dbReference type="ARBA" id="ARBA00022725"/>
    </source>
</evidence>
<keyword evidence="9 14" id="KW-0472">Membrane</keyword>
<comment type="subcellular location">
    <subcellularLocation>
        <location evidence="1 14">Cell membrane</location>
        <topology evidence="1 14">Multi-pass membrane protein</topology>
    </subcellularLocation>
</comment>
<evidence type="ECO:0000256" key="9">
    <source>
        <dbReference type="ARBA" id="ARBA00023136"/>
    </source>
</evidence>
<keyword evidence="3 14" id="KW-1003">Cell membrane</keyword>
<dbReference type="PROSITE" id="PS00237">
    <property type="entry name" value="G_PROTEIN_RECEP_F1_1"/>
    <property type="match status" value="1"/>
</dbReference>
<dbReference type="PANTHER" id="PTHR26452">
    <property type="entry name" value="OLFACTORY RECEPTOR"/>
    <property type="match status" value="1"/>
</dbReference>
<keyword evidence="6 14" id="KW-0552">Olfaction</keyword>
<evidence type="ECO:0000256" key="8">
    <source>
        <dbReference type="ARBA" id="ARBA00023040"/>
    </source>
</evidence>
<dbReference type="OMA" id="CWIFTIS"/>
<dbReference type="PRINTS" id="PR00237">
    <property type="entry name" value="GPCRRHODOPSN"/>
</dbReference>
<reference evidence="17" key="1">
    <citation type="submission" date="2011-10" db="EMBL/GenBank/DDBJ databases">
        <authorList>
            <consortium name="Soft-shell Turtle Genome Consortium"/>
        </authorList>
    </citation>
    <scope>NUCLEOTIDE SEQUENCE [LARGE SCALE GENOMIC DNA]</scope>
    <source>
        <strain evidence="17">Daiwa-1</strain>
    </source>
</reference>
<dbReference type="eggNOG" id="ENOG502T8BI">
    <property type="taxonomic scope" value="Eukaryota"/>
</dbReference>
<dbReference type="InterPro" id="IPR017452">
    <property type="entry name" value="GPCR_Rhodpsn_7TM"/>
</dbReference>
<keyword evidence="7 14" id="KW-1133">Transmembrane helix</keyword>
<evidence type="ECO:0000256" key="2">
    <source>
        <dbReference type="ARBA" id="ARBA00010663"/>
    </source>
</evidence>
<evidence type="ECO:0000256" key="4">
    <source>
        <dbReference type="ARBA" id="ARBA00022606"/>
    </source>
</evidence>
<feature type="transmembrane region" description="Helical" evidence="14">
    <location>
        <begin position="273"/>
        <end position="292"/>
    </location>
</feature>
<evidence type="ECO:0000256" key="3">
    <source>
        <dbReference type="ARBA" id="ARBA00022475"/>
    </source>
</evidence>
<dbReference type="Gene3D" id="1.20.1070.10">
    <property type="entry name" value="Rhodopsin 7-helix transmembrane proteins"/>
    <property type="match status" value="1"/>
</dbReference>
<dbReference type="EMBL" id="AGCU01008157">
    <property type="status" value="NOT_ANNOTATED_CDS"/>
    <property type="molecule type" value="Genomic_DNA"/>
</dbReference>
<feature type="domain" description="G-protein coupled receptors family 1 profile" evidence="15">
    <location>
        <begin position="41"/>
        <end position="290"/>
    </location>
</feature>
<comment type="similarity">
    <text evidence="2 13">Belongs to the G-protein coupled receptor 1 family.</text>
</comment>
<dbReference type="InterPro" id="IPR050516">
    <property type="entry name" value="Olfactory_GPCR"/>
</dbReference>
<dbReference type="CDD" id="cd15911">
    <property type="entry name" value="7tmA_OR11A-like"/>
    <property type="match status" value="1"/>
</dbReference>
<dbReference type="AlphaFoldDB" id="K7F8T5"/>
<sequence>VRGGNQTPIVELILLGFSNSPELQPVLFLLLVVIYIAAVAGNLLIIVLVVADPHLHTPMYYFVANLSAVEICYISTTLPRLLASLLTGDRTISLQNCIVQFEFYGILSTVECLILTAMCYDRYLAIRHPLRYTALMNGRVCSHMVAGCWIFTISYAIMVHIFILQLTYCGPKEIDHFFCDFAPVKDPFCGETQTLQWLTLVLAVILAIWFFLFTLATYICIIVSILRIPSSTGRKKAFSTCSSHLIVVMVYYVSTMTVFVVPLLNPPAILHKIMSVLYVVLIPLVNPLIYCLRNKEIHQSLKKDTVCSVKVLSPPTIMNKYFLIPLVTCLIYCL</sequence>
<evidence type="ECO:0000256" key="14">
    <source>
        <dbReference type="RuleBase" id="RU363047"/>
    </source>
</evidence>
<evidence type="ECO:0000313" key="17">
    <source>
        <dbReference type="Proteomes" id="UP000007267"/>
    </source>
</evidence>
<evidence type="ECO:0000256" key="12">
    <source>
        <dbReference type="ARBA" id="ARBA00023224"/>
    </source>
</evidence>
<dbReference type="SUPFAM" id="SSF81321">
    <property type="entry name" value="Family A G protein-coupled receptor-like"/>
    <property type="match status" value="1"/>
</dbReference>
<protein>
    <recommendedName>
        <fullName evidence="14">Olfactory receptor</fullName>
    </recommendedName>
</protein>
<dbReference type="GO" id="GO:0004984">
    <property type="term" value="F:olfactory receptor activity"/>
    <property type="evidence" value="ECO:0007669"/>
    <property type="project" value="InterPro"/>
</dbReference>
<keyword evidence="10 13" id="KW-0675">Receptor</keyword>
<evidence type="ECO:0000256" key="10">
    <source>
        <dbReference type="ARBA" id="ARBA00023170"/>
    </source>
</evidence>
<dbReference type="Ensembl" id="ENSPSIT00000004470.1">
    <property type="protein sequence ID" value="ENSPSIP00000004445.1"/>
    <property type="gene ID" value="ENSPSIG00000004182.1"/>
</dbReference>
<feature type="transmembrane region" description="Helical" evidence="14">
    <location>
        <begin position="103"/>
        <end position="120"/>
    </location>
</feature>
<reference evidence="16" key="3">
    <citation type="submission" date="2025-08" db="UniProtKB">
        <authorList>
            <consortium name="Ensembl"/>
        </authorList>
    </citation>
    <scope>IDENTIFICATION</scope>
</reference>
<keyword evidence="4 14" id="KW-0716">Sensory transduction</keyword>
<keyword evidence="5 13" id="KW-0812">Transmembrane</keyword>
<accession>K7F8T5</accession>
<evidence type="ECO:0000256" key="5">
    <source>
        <dbReference type="ARBA" id="ARBA00022692"/>
    </source>
</evidence>
<evidence type="ECO:0000256" key="7">
    <source>
        <dbReference type="ARBA" id="ARBA00022989"/>
    </source>
</evidence>
<reference evidence="16" key="4">
    <citation type="submission" date="2025-09" db="UniProtKB">
        <authorList>
            <consortium name="Ensembl"/>
        </authorList>
    </citation>
    <scope>IDENTIFICATION</scope>
</reference>
<feature type="transmembrane region" description="Helical" evidence="14">
    <location>
        <begin position="140"/>
        <end position="163"/>
    </location>
</feature>
<evidence type="ECO:0000259" key="15">
    <source>
        <dbReference type="PROSITE" id="PS50262"/>
    </source>
</evidence>
<dbReference type="FunFam" id="1.20.1070.10:FF:000010">
    <property type="entry name" value="Olfactory receptor"/>
    <property type="match status" value="1"/>
</dbReference>
<dbReference type="GO" id="GO:0005886">
    <property type="term" value="C:plasma membrane"/>
    <property type="evidence" value="ECO:0007669"/>
    <property type="project" value="UniProtKB-SubCell"/>
</dbReference>
<dbReference type="HOGENOM" id="CLU_012526_1_0_1"/>
<evidence type="ECO:0000313" key="16">
    <source>
        <dbReference type="Ensembl" id="ENSPSIP00000004445.1"/>
    </source>
</evidence>
<dbReference type="GO" id="GO:0004930">
    <property type="term" value="F:G protein-coupled receptor activity"/>
    <property type="evidence" value="ECO:0007669"/>
    <property type="project" value="UniProtKB-KW"/>
</dbReference>
<feature type="transmembrane region" description="Helical" evidence="14">
    <location>
        <begin position="62"/>
        <end position="83"/>
    </location>
</feature>
<evidence type="ECO:0000256" key="1">
    <source>
        <dbReference type="ARBA" id="ARBA00004651"/>
    </source>
</evidence>
<feature type="transmembrane region" description="Helical" evidence="14">
    <location>
        <begin position="26"/>
        <end position="50"/>
    </location>
</feature>
<organism evidence="16 17">
    <name type="scientific">Pelodiscus sinensis</name>
    <name type="common">Chinese softshell turtle</name>
    <name type="synonym">Trionyx sinensis</name>
    <dbReference type="NCBI Taxonomy" id="13735"/>
    <lineage>
        <taxon>Eukaryota</taxon>
        <taxon>Metazoa</taxon>
        <taxon>Chordata</taxon>
        <taxon>Craniata</taxon>
        <taxon>Vertebrata</taxon>
        <taxon>Euteleostomi</taxon>
        <taxon>Archelosauria</taxon>
        <taxon>Testudinata</taxon>
        <taxon>Testudines</taxon>
        <taxon>Cryptodira</taxon>
        <taxon>Trionychia</taxon>
        <taxon>Trionychidae</taxon>
        <taxon>Pelodiscus</taxon>
    </lineage>
</organism>
<keyword evidence="17" id="KW-1185">Reference proteome</keyword>
<reference evidence="17" key="2">
    <citation type="journal article" date="2013" name="Nat. Genet.">
        <title>The draft genomes of soft-shell turtle and green sea turtle yield insights into the development and evolution of the turtle-specific body plan.</title>
        <authorList>
            <person name="Wang Z."/>
            <person name="Pascual-Anaya J."/>
            <person name="Zadissa A."/>
            <person name="Li W."/>
            <person name="Niimura Y."/>
            <person name="Huang Z."/>
            <person name="Li C."/>
            <person name="White S."/>
            <person name="Xiong Z."/>
            <person name="Fang D."/>
            <person name="Wang B."/>
            <person name="Ming Y."/>
            <person name="Chen Y."/>
            <person name="Zheng Y."/>
            <person name="Kuraku S."/>
            <person name="Pignatelli M."/>
            <person name="Herrero J."/>
            <person name="Beal K."/>
            <person name="Nozawa M."/>
            <person name="Li Q."/>
            <person name="Wang J."/>
            <person name="Zhang H."/>
            <person name="Yu L."/>
            <person name="Shigenobu S."/>
            <person name="Wang J."/>
            <person name="Liu J."/>
            <person name="Flicek P."/>
            <person name="Searle S."/>
            <person name="Wang J."/>
            <person name="Kuratani S."/>
            <person name="Yin Y."/>
            <person name="Aken B."/>
            <person name="Zhang G."/>
            <person name="Irie N."/>
        </authorList>
    </citation>
    <scope>NUCLEOTIDE SEQUENCE [LARGE SCALE GENOMIC DNA]</scope>
    <source>
        <strain evidence="17">Daiwa-1</strain>
    </source>
</reference>
<keyword evidence="11" id="KW-0325">Glycoprotein</keyword>
<dbReference type="Proteomes" id="UP000007267">
    <property type="component" value="Unassembled WGS sequence"/>
</dbReference>
<feature type="transmembrane region" description="Helical" evidence="14">
    <location>
        <begin position="197"/>
        <end position="226"/>
    </location>
</feature>
<feature type="transmembrane region" description="Helical" evidence="14">
    <location>
        <begin position="238"/>
        <end position="261"/>
    </location>
</feature>
<name>K7F8T5_PELSI</name>
<dbReference type="Pfam" id="PF13853">
    <property type="entry name" value="7tm_4"/>
    <property type="match status" value="1"/>
</dbReference>
<evidence type="ECO:0000256" key="13">
    <source>
        <dbReference type="RuleBase" id="RU000688"/>
    </source>
</evidence>